<accession>A0A8S5MIK4</accession>
<organism evidence="1">
    <name type="scientific">Myoviridae sp. ct9Ns12</name>
    <dbReference type="NCBI Taxonomy" id="2826626"/>
    <lineage>
        <taxon>Viruses</taxon>
        <taxon>Duplodnaviria</taxon>
        <taxon>Heunggongvirae</taxon>
        <taxon>Uroviricota</taxon>
        <taxon>Caudoviricetes</taxon>
    </lineage>
</organism>
<proteinExistence type="predicted"/>
<reference evidence="1" key="1">
    <citation type="journal article" date="2021" name="Proc. Natl. Acad. Sci. U.S.A.">
        <title>A Catalog of Tens of Thousands of Viruses from Human Metagenomes Reveals Hidden Associations with Chronic Diseases.</title>
        <authorList>
            <person name="Tisza M.J."/>
            <person name="Buck C.B."/>
        </authorList>
    </citation>
    <scope>NUCLEOTIDE SEQUENCE</scope>
    <source>
        <strain evidence="1">Ct9Ns12</strain>
    </source>
</reference>
<sequence>MDIKEVKNKKEKAEMEIAHILEHLEAEIGLEVNNMIYIRRESEKSTLSALPVRIKTKIILTF</sequence>
<dbReference type="EMBL" id="BK014906">
    <property type="protein sequence ID" value="DAD81723.1"/>
    <property type="molecule type" value="Genomic_DNA"/>
</dbReference>
<name>A0A8S5MIK4_9CAUD</name>
<protein>
    <submittedName>
        <fullName evidence="1">Uncharacterized protein</fullName>
    </submittedName>
</protein>
<evidence type="ECO:0000313" key="1">
    <source>
        <dbReference type="EMBL" id="DAD81723.1"/>
    </source>
</evidence>